<dbReference type="Pfam" id="PF00324">
    <property type="entry name" value="AA_permease"/>
    <property type="match status" value="1"/>
</dbReference>
<feature type="transmembrane region" description="Helical" evidence="8">
    <location>
        <begin position="111"/>
        <end position="134"/>
    </location>
</feature>
<keyword evidence="2" id="KW-0813">Transport</keyword>
<dbReference type="AlphaFoldDB" id="A0A507AP77"/>
<evidence type="ECO:0000256" key="5">
    <source>
        <dbReference type="ARBA" id="ARBA00022989"/>
    </source>
</evidence>
<keyword evidence="6 8" id="KW-0472">Membrane</keyword>
<feature type="transmembrane region" description="Helical" evidence="8">
    <location>
        <begin position="335"/>
        <end position="352"/>
    </location>
</feature>
<feature type="transmembrane region" description="Helical" evidence="8">
    <location>
        <begin position="428"/>
        <end position="453"/>
    </location>
</feature>
<dbReference type="InterPro" id="IPR004841">
    <property type="entry name" value="AA-permease/SLC12A_dom"/>
</dbReference>
<dbReference type="STRING" id="1093900.A0A507AP77"/>
<dbReference type="InterPro" id="IPR004840">
    <property type="entry name" value="Amino_acid_permease_CS"/>
</dbReference>
<evidence type="ECO:0000256" key="3">
    <source>
        <dbReference type="ARBA" id="ARBA00022692"/>
    </source>
</evidence>
<keyword evidence="5 8" id="KW-1133">Transmembrane helix</keyword>
<feature type="transmembrane region" description="Helical" evidence="8">
    <location>
        <begin position="513"/>
        <end position="533"/>
    </location>
</feature>
<evidence type="ECO:0000256" key="2">
    <source>
        <dbReference type="ARBA" id="ARBA00022448"/>
    </source>
</evidence>
<evidence type="ECO:0000259" key="9">
    <source>
        <dbReference type="Pfam" id="PF00324"/>
    </source>
</evidence>
<dbReference type="GO" id="GO:0016020">
    <property type="term" value="C:membrane"/>
    <property type="evidence" value="ECO:0007669"/>
    <property type="project" value="UniProtKB-SubCell"/>
</dbReference>
<comment type="caution">
    <text evidence="10">The sequence shown here is derived from an EMBL/GenBank/DDBJ whole genome shotgun (WGS) entry which is preliminary data.</text>
</comment>
<feature type="compositionally biased region" description="Basic and acidic residues" evidence="7">
    <location>
        <begin position="650"/>
        <end position="677"/>
    </location>
</feature>
<sequence length="712" mass="78528">MTSKAEKGDITPPPALEAGGADELEIKTQPAATYADVPCDRNEEDFMTRNGLSLKSFQKRSYGQSIVELDRTMKKRHLQMISIGGSIGAGFFVGSGGALAKGGPATLLIDFAIIGIMMFNVVYALGELAVMYPVSGGFYTYSTRFIDPSWGFAMGWNYVFQWMVVLPLELTVCGLVVGYWDQHTSVAVWITVFLVAIVIINIFGTLGYAEEEFWASVLKLCAVVIFMIICLVLVVGGGPKDGRYATYQGAGTWYNPGAFRNGFRGFCGVFVTAAFSFSGTELVGLAAAEARNPVKSLPGAVKQVFWRITLFYILGLFFVGLLVRSDDPRLMGSGYVDVHASPFVLVGLYAGLRGFDHFMNVIILISVLSIGVSAVYGGSRCLTALAQQGYAPKIFTYVDRSGRPLPSVAVLLISGVLAYINLSADGEIVFNWLLSLSGLAALFTWGSICLAHIRFRKAWAHHGHTLDEIPFKAAFGVYGSWVGLVLCVLVLAASFFQGVAPAGKEGLNSAKGWFQDMLALPVVMAFWVVGYFWKRTGWLRTSEMDVDTGRREHDWDTINAYRERLAQMPAWKRIFHMCNHHHTAHDPHPSALAAAVRLTGRQPLGRRKHGLGEHHPRRAQRQRRRARKRDQPLAPPERRALLPVISSSHHPWERPLAHAERQARDQQRRAVEVDHGRGAVGEDVRVELLGEAEGHEGRTDEAGEVVGLLWRR</sequence>
<dbReference type="EMBL" id="SKBQ01000003">
    <property type="protein sequence ID" value="TPX12685.1"/>
    <property type="molecule type" value="Genomic_DNA"/>
</dbReference>
<evidence type="ECO:0000313" key="11">
    <source>
        <dbReference type="Proteomes" id="UP000319257"/>
    </source>
</evidence>
<dbReference type="Gene3D" id="1.20.1740.10">
    <property type="entry name" value="Amino acid/polyamine transporter I"/>
    <property type="match status" value="1"/>
</dbReference>
<organism evidence="10 11">
    <name type="scientific">Thyridium curvatum</name>
    <dbReference type="NCBI Taxonomy" id="1093900"/>
    <lineage>
        <taxon>Eukaryota</taxon>
        <taxon>Fungi</taxon>
        <taxon>Dikarya</taxon>
        <taxon>Ascomycota</taxon>
        <taxon>Pezizomycotina</taxon>
        <taxon>Sordariomycetes</taxon>
        <taxon>Sordariomycetidae</taxon>
        <taxon>Thyridiales</taxon>
        <taxon>Thyridiaceae</taxon>
        <taxon>Thyridium</taxon>
    </lineage>
</organism>
<keyword evidence="11" id="KW-1185">Reference proteome</keyword>
<feature type="region of interest" description="Disordered" evidence="7">
    <location>
        <begin position="604"/>
        <end position="677"/>
    </location>
</feature>
<feature type="compositionally biased region" description="Basic residues" evidence="7">
    <location>
        <begin position="604"/>
        <end position="628"/>
    </location>
</feature>
<dbReference type="PROSITE" id="PS00218">
    <property type="entry name" value="AMINO_ACID_PERMEASE_1"/>
    <property type="match status" value="1"/>
</dbReference>
<feature type="transmembrane region" description="Helical" evidence="8">
    <location>
        <begin position="358"/>
        <end position="383"/>
    </location>
</feature>
<accession>A0A507AP77</accession>
<protein>
    <recommendedName>
        <fullName evidence="9">Amino acid permease/ SLC12A domain-containing protein</fullName>
    </recommendedName>
</protein>
<feature type="transmembrane region" description="Helical" evidence="8">
    <location>
        <begin position="473"/>
        <end position="493"/>
    </location>
</feature>
<feature type="domain" description="Amino acid permease/ SLC12A" evidence="9">
    <location>
        <begin position="77"/>
        <end position="537"/>
    </location>
</feature>
<dbReference type="RefSeq" id="XP_030994396.1">
    <property type="nucleotide sequence ID" value="XM_031143503.1"/>
</dbReference>
<feature type="transmembrane region" description="Helical" evidence="8">
    <location>
        <begin position="155"/>
        <end position="180"/>
    </location>
</feature>
<name>A0A507AP77_9PEZI</name>
<comment type="subcellular location">
    <subcellularLocation>
        <location evidence="1">Membrane</location>
        <topology evidence="1">Multi-pass membrane protein</topology>
    </subcellularLocation>
</comment>
<dbReference type="InParanoid" id="A0A507AP77"/>
<feature type="region of interest" description="Disordered" evidence="7">
    <location>
        <begin position="1"/>
        <end position="21"/>
    </location>
</feature>
<dbReference type="InterPro" id="IPR050524">
    <property type="entry name" value="APC_YAT"/>
</dbReference>
<reference evidence="10 11" key="1">
    <citation type="submission" date="2019-06" db="EMBL/GenBank/DDBJ databases">
        <title>Draft genome sequence of the filamentous fungus Phialemoniopsis curvata isolated from diesel fuel.</title>
        <authorList>
            <person name="Varaljay V.A."/>
            <person name="Lyon W.J."/>
            <person name="Crouch A.L."/>
            <person name="Drake C.E."/>
            <person name="Hollomon J.M."/>
            <person name="Nadeau L.J."/>
            <person name="Nunn H.S."/>
            <person name="Stevenson B.S."/>
            <person name="Bojanowski C.L."/>
            <person name="Crookes-Goodson W.J."/>
        </authorList>
    </citation>
    <scope>NUCLEOTIDE SEQUENCE [LARGE SCALE GENOMIC DNA]</scope>
    <source>
        <strain evidence="10 11">D216</strain>
    </source>
</reference>
<feature type="transmembrane region" description="Helical" evidence="8">
    <location>
        <begin position="304"/>
        <end position="323"/>
    </location>
</feature>
<dbReference type="PANTHER" id="PTHR43341">
    <property type="entry name" value="AMINO ACID PERMEASE"/>
    <property type="match status" value="1"/>
</dbReference>
<dbReference type="GeneID" id="41968309"/>
<gene>
    <name evidence="10" type="ORF">E0L32_000862</name>
</gene>
<evidence type="ECO:0000313" key="10">
    <source>
        <dbReference type="EMBL" id="TPX12685.1"/>
    </source>
</evidence>
<evidence type="ECO:0000256" key="4">
    <source>
        <dbReference type="ARBA" id="ARBA00022970"/>
    </source>
</evidence>
<keyword evidence="3 8" id="KW-0812">Transmembrane</keyword>
<feature type="transmembrane region" description="Helical" evidence="8">
    <location>
        <begin position="80"/>
        <end position="99"/>
    </location>
</feature>
<keyword evidence="4" id="KW-0029">Amino-acid transport</keyword>
<feature type="transmembrane region" description="Helical" evidence="8">
    <location>
        <begin position="216"/>
        <end position="236"/>
    </location>
</feature>
<dbReference type="FunFam" id="1.20.1740.10:FF:000017">
    <property type="entry name" value="Amino acid permease"/>
    <property type="match status" value="1"/>
</dbReference>
<dbReference type="OrthoDB" id="3900342at2759"/>
<evidence type="ECO:0000256" key="1">
    <source>
        <dbReference type="ARBA" id="ARBA00004141"/>
    </source>
</evidence>
<dbReference type="PANTHER" id="PTHR43341:SF12">
    <property type="entry name" value="AMINO ACID TRANSPORTER (EUROFUNG)"/>
    <property type="match status" value="1"/>
</dbReference>
<evidence type="ECO:0000256" key="7">
    <source>
        <dbReference type="SAM" id="MobiDB-lite"/>
    </source>
</evidence>
<evidence type="ECO:0000256" key="6">
    <source>
        <dbReference type="ARBA" id="ARBA00023136"/>
    </source>
</evidence>
<proteinExistence type="predicted"/>
<feature type="transmembrane region" description="Helical" evidence="8">
    <location>
        <begin position="186"/>
        <end position="209"/>
    </location>
</feature>
<dbReference type="GO" id="GO:0015171">
    <property type="term" value="F:amino acid transmembrane transporter activity"/>
    <property type="evidence" value="ECO:0007669"/>
    <property type="project" value="TreeGrafter"/>
</dbReference>
<evidence type="ECO:0000256" key="8">
    <source>
        <dbReference type="SAM" id="Phobius"/>
    </source>
</evidence>
<dbReference type="Proteomes" id="UP000319257">
    <property type="component" value="Unassembled WGS sequence"/>
</dbReference>
<feature type="transmembrane region" description="Helical" evidence="8">
    <location>
        <begin position="404"/>
        <end position="422"/>
    </location>
</feature>